<protein>
    <submittedName>
        <fullName evidence="1">Uncharacterized protein</fullName>
    </submittedName>
</protein>
<dbReference type="EMBL" id="CP003243">
    <property type="protein sequence ID" value="AFD00722.1"/>
    <property type="molecule type" value="Genomic_DNA"/>
</dbReference>
<proteinExistence type="predicted"/>
<organism evidence="1 2">
    <name type="scientific">Methanocella conradii (strain DSM 24694 / JCM 17849 / CGMCC 1.5162 / HZ254)</name>
    <dbReference type="NCBI Taxonomy" id="1041930"/>
    <lineage>
        <taxon>Archaea</taxon>
        <taxon>Methanobacteriati</taxon>
        <taxon>Methanobacteriota</taxon>
        <taxon>Stenosarchaea group</taxon>
        <taxon>Methanomicrobia</taxon>
        <taxon>Methanocellales</taxon>
        <taxon>Methanocellaceae</taxon>
        <taxon>Methanocella</taxon>
    </lineage>
</organism>
<reference evidence="1 2" key="1">
    <citation type="journal article" date="2012" name="J. Bacteriol.">
        <title>Complete genome sequence of a thermophilic methanogen, Methanocella conradii HZ254, isolated from Chinese rice field soil.</title>
        <authorList>
            <person name="Lu Z."/>
            <person name="Lu Y."/>
        </authorList>
    </citation>
    <scope>NUCLEOTIDE SEQUENCE [LARGE SCALE GENOMIC DNA]</scope>
    <source>
        <strain evidence="2">DSM 24694 / JCM 17849 / CGMCC 1.5162 / HZ254</strain>
    </source>
</reference>
<evidence type="ECO:0000313" key="1">
    <source>
        <dbReference type="EMBL" id="AFD00722.1"/>
    </source>
</evidence>
<name>H8I675_METCZ</name>
<keyword evidence="2" id="KW-1185">Reference proteome</keyword>
<dbReference type="Proteomes" id="UP000005233">
    <property type="component" value="Chromosome"/>
</dbReference>
<dbReference type="HOGENOM" id="CLU_1763862_0_0_2"/>
<sequence length="147" mass="16632">MAQASTLSLWSSLNASLASHALSKTTLFMWDFFVYSVGLPVYHGVMSPVERMGFSISNTGTMDSMLESRMAPMRWRTTLLMLRVIKILRLFSSSSKKNGAIFILSDLMNFSIIDMSWERRHSLLPFQDGFISSNTLLAVSNMIFCVR</sequence>
<evidence type="ECO:0000313" key="2">
    <source>
        <dbReference type="Proteomes" id="UP000005233"/>
    </source>
</evidence>
<dbReference type="KEGG" id="mez:Mtc_1982"/>
<dbReference type="AlphaFoldDB" id="H8I675"/>
<accession>H8I675</accession>
<gene>
    <name evidence="1" type="ordered locus">Mtc_1982</name>
</gene>